<comment type="caution">
    <text evidence="1">The sequence shown here is derived from an EMBL/GenBank/DDBJ whole genome shotgun (WGS) entry which is preliminary data.</text>
</comment>
<keyword evidence="2" id="KW-1185">Reference proteome</keyword>
<protein>
    <submittedName>
        <fullName evidence="1">Uncharacterized protein</fullName>
    </submittedName>
</protein>
<evidence type="ECO:0000313" key="2">
    <source>
        <dbReference type="Proteomes" id="UP001057402"/>
    </source>
</evidence>
<dbReference type="Proteomes" id="UP001057402">
    <property type="component" value="Chromosome 6"/>
</dbReference>
<accession>A0ACB9QC61</accession>
<evidence type="ECO:0000313" key="1">
    <source>
        <dbReference type="EMBL" id="KAI4363946.1"/>
    </source>
</evidence>
<dbReference type="EMBL" id="CM042885">
    <property type="protein sequence ID" value="KAI4363946.1"/>
    <property type="molecule type" value="Genomic_DNA"/>
</dbReference>
<name>A0ACB9QC61_9MYRT</name>
<organism evidence="1 2">
    <name type="scientific">Melastoma candidum</name>
    <dbReference type="NCBI Taxonomy" id="119954"/>
    <lineage>
        <taxon>Eukaryota</taxon>
        <taxon>Viridiplantae</taxon>
        <taxon>Streptophyta</taxon>
        <taxon>Embryophyta</taxon>
        <taxon>Tracheophyta</taxon>
        <taxon>Spermatophyta</taxon>
        <taxon>Magnoliopsida</taxon>
        <taxon>eudicotyledons</taxon>
        <taxon>Gunneridae</taxon>
        <taxon>Pentapetalae</taxon>
        <taxon>rosids</taxon>
        <taxon>malvids</taxon>
        <taxon>Myrtales</taxon>
        <taxon>Melastomataceae</taxon>
        <taxon>Melastomatoideae</taxon>
        <taxon>Melastomateae</taxon>
        <taxon>Melastoma</taxon>
    </lineage>
</organism>
<sequence length="359" mass="39262">MKRQQSALLSSSSSYRERNGRAESSKDLQGKGVGCMSGFFHIVFKYQNKRKSLTYGKKHENIIAVPVTVAEPPRATAAVPEKAGSISDAKSTNCDKRCRVMDHEMPRSPTIQPEIRLHSGSLSSPRAVTSPLTLPGTLMGLSCEADGEEAKGASETAAEKRRKLLGALEKCDEDLKALKRTIDVVMQSEVGDRKLVGEESPSPLLVLDWPRISSEKNIRSSIDIAKAKAHQLRKKRGGTDQEDTSATNGTPCHSIRLLERITNEPFSAASRLSNRDKLAVAAAGTSTSSRPSKAMTESVEQVCRDVTLGERREAGRIGVALHDHICRELIEETIHEMGSSGQSDRGQLPFEACRRRLVF</sequence>
<reference evidence="2" key="1">
    <citation type="journal article" date="2023" name="Front. Plant Sci.">
        <title>Chromosomal-level genome assembly of Melastoma candidum provides insights into trichome evolution.</title>
        <authorList>
            <person name="Zhong Y."/>
            <person name="Wu W."/>
            <person name="Sun C."/>
            <person name="Zou P."/>
            <person name="Liu Y."/>
            <person name="Dai S."/>
            <person name="Zhou R."/>
        </authorList>
    </citation>
    <scope>NUCLEOTIDE SEQUENCE [LARGE SCALE GENOMIC DNA]</scope>
</reference>
<gene>
    <name evidence="1" type="ORF">MLD38_020101</name>
</gene>
<proteinExistence type="predicted"/>